<dbReference type="Pfam" id="PF13450">
    <property type="entry name" value="NAD_binding_8"/>
    <property type="match status" value="1"/>
</dbReference>
<comment type="caution">
    <text evidence="2">The sequence shown here is derived from an EMBL/GenBank/DDBJ whole genome shotgun (WGS) entry which is preliminary data.</text>
</comment>
<dbReference type="InterPro" id="IPR009051">
    <property type="entry name" value="Helical_ferredxn"/>
</dbReference>
<proteinExistence type="predicted"/>
<dbReference type="GO" id="GO:0051536">
    <property type="term" value="F:iron-sulfur cluster binding"/>
    <property type="evidence" value="ECO:0007669"/>
    <property type="project" value="InterPro"/>
</dbReference>
<evidence type="ECO:0000313" key="2">
    <source>
        <dbReference type="EMBL" id="GAI76152.1"/>
    </source>
</evidence>
<dbReference type="SUPFAM" id="SSF51971">
    <property type="entry name" value="Nucleotide-binding domain"/>
    <property type="match status" value="1"/>
</dbReference>
<dbReference type="PANTHER" id="PTHR42783">
    <property type="entry name" value="GLUTAMATE SYNTHASE [NADPH] SMALL CHAIN"/>
    <property type="match status" value="1"/>
</dbReference>
<sequence length="280" mass="30375">MQLGFYVNQSRCTGCYTCRVACKDWHDVPAGPASWIRVITTEKGKFPNLSLSNLFNACYHCADPICATVCPAEAISKREEDGIVIVDREKCRQTASCGIISNYKDIPFGDMQSPCTIACPAGVNAQGYIALVARGKFREALELIRQDLPLPSVCGRVCQHPCETACKRQELDEPIAIMDLKRFVTDQVLSMPEPLPITESQKVAIIGSGPAGLAAAWELAKNGYPTTIFEALPVAGGMLAVGIPDYRLPKEILLRDLDYLKALGIKIKTSSPIGTGPTLN</sequence>
<dbReference type="AlphaFoldDB" id="X1R5X9"/>
<gene>
    <name evidence="2" type="ORF">S12H4_16119</name>
</gene>
<dbReference type="Gene3D" id="3.30.70.20">
    <property type="match status" value="1"/>
</dbReference>
<dbReference type="PRINTS" id="PR00419">
    <property type="entry name" value="ADXRDTASE"/>
</dbReference>
<protein>
    <recommendedName>
        <fullName evidence="1">4Fe-4S ferredoxin-type domain-containing protein</fullName>
    </recommendedName>
</protein>
<name>X1R5X9_9ZZZZ</name>
<dbReference type="InterPro" id="IPR017896">
    <property type="entry name" value="4Fe4S_Fe-S-bd"/>
</dbReference>
<dbReference type="Pfam" id="PF14691">
    <property type="entry name" value="Fer4_20"/>
    <property type="match status" value="1"/>
</dbReference>
<feature type="non-terminal residue" evidence="2">
    <location>
        <position position="280"/>
    </location>
</feature>
<feature type="domain" description="4Fe-4S ferredoxin-type" evidence="1">
    <location>
        <begin position="47"/>
        <end position="80"/>
    </location>
</feature>
<dbReference type="InterPro" id="IPR036188">
    <property type="entry name" value="FAD/NAD-bd_sf"/>
</dbReference>
<dbReference type="Pfam" id="PF13247">
    <property type="entry name" value="Fer4_11"/>
    <property type="match status" value="1"/>
</dbReference>
<dbReference type="Gene3D" id="3.50.50.60">
    <property type="entry name" value="FAD/NAD(P)-binding domain"/>
    <property type="match status" value="1"/>
</dbReference>
<dbReference type="InterPro" id="IPR028261">
    <property type="entry name" value="DPD_II"/>
</dbReference>
<feature type="domain" description="4Fe-4S ferredoxin-type" evidence="1">
    <location>
        <begin position="3"/>
        <end position="31"/>
    </location>
</feature>
<reference evidence="2" key="1">
    <citation type="journal article" date="2014" name="Front. Microbiol.">
        <title>High frequency of phylogenetically diverse reductive dehalogenase-homologous genes in deep subseafloor sedimentary metagenomes.</title>
        <authorList>
            <person name="Kawai M."/>
            <person name="Futagami T."/>
            <person name="Toyoda A."/>
            <person name="Takaki Y."/>
            <person name="Nishi S."/>
            <person name="Hori S."/>
            <person name="Arai W."/>
            <person name="Tsubouchi T."/>
            <person name="Morono Y."/>
            <person name="Uchiyama I."/>
            <person name="Ito T."/>
            <person name="Fujiyama A."/>
            <person name="Inagaki F."/>
            <person name="Takami H."/>
        </authorList>
    </citation>
    <scope>NUCLEOTIDE SEQUENCE</scope>
    <source>
        <strain evidence="2">Expedition CK06-06</strain>
    </source>
</reference>
<dbReference type="Gene3D" id="1.10.1060.10">
    <property type="entry name" value="Alpha-helical ferredoxin"/>
    <property type="match status" value="1"/>
</dbReference>
<dbReference type="PANTHER" id="PTHR42783:SF3">
    <property type="entry name" value="GLUTAMATE SYNTHASE [NADPH] SMALL CHAIN-RELATED"/>
    <property type="match status" value="1"/>
</dbReference>
<dbReference type="EMBL" id="BARW01007779">
    <property type="protein sequence ID" value="GAI76152.1"/>
    <property type="molecule type" value="Genomic_DNA"/>
</dbReference>
<dbReference type="SUPFAM" id="SSF54862">
    <property type="entry name" value="4Fe-4S ferredoxins"/>
    <property type="match status" value="1"/>
</dbReference>
<accession>X1R5X9</accession>
<evidence type="ECO:0000259" key="1">
    <source>
        <dbReference type="PROSITE" id="PS51379"/>
    </source>
</evidence>
<dbReference type="PROSITE" id="PS51379">
    <property type="entry name" value="4FE4S_FER_2"/>
    <property type="match status" value="2"/>
</dbReference>
<organism evidence="2">
    <name type="scientific">marine sediment metagenome</name>
    <dbReference type="NCBI Taxonomy" id="412755"/>
    <lineage>
        <taxon>unclassified sequences</taxon>
        <taxon>metagenomes</taxon>
        <taxon>ecological metagenomes</taxon>
    </lineage>
</organism>